<evidence type="ECO:0000313" key="2">
    <source>
        <dbReference type="Proteomes" id="UP001160301"/>
    </source>
</evidence>
<dbReference type="EMBL" id="JARZHI010000100">
    <property type="protein sequence ID" value="MDI1436961.1"/>
    <property type="molecule type" value="Genomic_DNA"/>
</dbReference>
<sequence length="193" mass="21445">MALADLVPSRRRLLVATSGLLFVLGCKDLRPEPPERASSGIGAAAAPLRPPPPWLPPNYTEIAWLDTVALLRSRAVDRVFGTRTRRVYVVRRGGEKHYTTAPRRGDLAKLMVEFPREDREFLYEDDLEEISWAEAESRIRGKKVETVSLSHFSMASLNMKGGGRPLAIVPSEKDLRALLDEVDPSGNLLGTIE</sequence>
<evidence type="ECO:0008006" key="3">
    <source>
        <dbReference type="Google" id="ProtNLM"/>
    </source>
</evidence>
<organism evidence="1 2">
    <name type="scientific">Polyangium sorediatum</name>
    <dbReference type="NCBI Taxonomy" id="889274"/>
    <lineage>
        <taxon>Bacteria</taxon>
        <taxon>Pseudomonadati</taxon>
        <taxon>Myxococcota</taxon>
        <taxon>Polyangia</taxon>
        <taxon>Polyangiales</taxon>
        <taxon>Polyangiaceae</taxon>
        <taxon>Polyangium</taxon>
    </lineage>
</organism>
<proteinExistence type="predicted"/>
<comment type="caution">
    <text evidence="1">The sequence shown here is derived from an EMBL/GenBank/DDBJ whole genome shotgun (WGS) entry which is preliminary data.</text>
</comment>
<reference evidence="1 2" key="1">
    <citation type="submission" date="2023-04" db="EMBL/GenBank/DDBJ databases">
        <title>The genome sequence of Polyangium sorediatum DSM14670.</title>
        <authorList>
            <person name="Zhang X."/>
        </authorList>
    </citation>
    <scope>NUCLEOTIDE SEQUENCE [LARGE SCALE GENOMIC DNA]</scope>
    <source>
        <strain evidence="1 2">DSM 14670</strain>
    </source>
</reference>
<protein>
    <recommendedName>
        <fullName evidence="3">Lipoprotein</fullName>
    </recommendedName>
</protein>
<keyword evidence="2" id="KW-1185">Reference proteome</keyword>
<name>A0ABT6P8M5_9BACT</name>
<gene>
    <name evidence="1" type="ORF">QHF89_46070</name>
</gene>
<dbReference type="Proteomes" id="UP001160301">
    <property type="component" value="Unassembled WGS sequence"/>
</dbReference>
<accession>A0ABT6P8M5</accession>
<evidence type="ECO:0000313" key="1">
    <source>
        <dbReference type="EMBL" id="MDI1436961.1"/>
    </source>
</evidence>
<dbReference type="RefSeq" id="WP_136973008.1">
    <property type="nucleotide sequence ID" value="NZ_JARZHI010000100.1"/>
</dbReference>